<dbReference type="PROSITE" id="PS51078">
    <property type="entry name" value="ICLR_ED"/>
    <property type="match status" value="1"/>
</dbReference>
<dbReference type="SUPFAM" id="SSF46785">
    <property type="entry name" value="Winged helix' DNA-binding domain"/>
    <property type="match status" value="1"/>
</dbReference>
<proteinExistence type="predicted"/>
<dbReference type="RefSeq" id="WP_379228308.1">
    <property type="nucleotide sequence ID" value="NZ_JBHTLX010000008.1"/>
</dbReference>
<dbReference type="InterPro" id="IPR014757">
    <property type="entry name" value="Tscrpt_reg_IclR_C"/>
</dbReference>
<dbReference type="InterPro" id="IPR029016">
    <property type="entry name" value="GAF-like_dom_sf"/>
</dbReference>
<comment type="caution">
    <text evidence="7">The sequence shown here is derived from an EMBL/GenBank/DDBJ whole genome shotgun (WGS) entry which is preliminary data.</text>
</comment>
<evidence type="ECO:0000259" key="5">
    <source>
        <dbReference type="PROSITE" id="PS51077"/>
    </source>
</evidence>
<keyword evidence="3" id="KW-0804">Transcription</keyword>
<reference evidence="8" key="1">
    <citation type="journal article" date="2019" name="Int. J. Syst. Evol. Microbiol.">
        <title>The Global Catalogue of Microorganisms (GCM) 10K type strain sequencing project: providing services to taxonomists for standard genome sequencing and annotation.</title>
        <authorList>
            <consortium name="The Broad Institute Genomics Platform"/>
            <consortium name="The Broad Institute Genome Sequencing Center for Infectious Disease"/>
            <person name="Wu L."/>
            <person name="Ma J."/>
        </authorList>
    </citation>
    <scope>NUCLEOTIDE SEQUENCE [LARGE SCALE GENOMIC DNA]</scope>
    <source>
        <strain evidence="8">CCUG 52478</strain>
    </source>
</reference>
<dbReference type="InterPro" id="IPR005471">
    <property type="entry name" value="Tscrpt_reg_IclR_N"/>
</dbReference>
<sequence length="326" mass="33825">MSAQIVEPVAQGSATTGGRDLPPSMVERMSLILDAFESPAARLTLEQVSRATHLPRSTAHRILDQLVRLEWLAHTSFGFSLGPRSLGLGGGGRADTELREAAAPYLHELQVRTGLVAHLAVLDGAHVRYLDKIGGRFAARVPSRVGGHAAAHATALGKAILAWLPAERVDEIVEARPARLTKSTITDVTLLHQELHRIRGRHGVAYERGEAHPDIACVAAAIRSPEGAVGAVSLVGDLRAPVERVAPLVLRAARQTAADLFPEPETAPGPSRPARAGTPATPAATPAAAPAATPAAGAAAPAAALPTWSAATMERLVADAASGAWA</sequence>
<feature type="domain" description="HTH iclR-type" evidence="5">
    <location>
        <begin position="23"/>
        <end position="83"/>
    </location>
</feature>
<feature type="domain" description="IclR-ED" evidence="6">
    <location>
        <begin position="84"/>
        <end position="262"/>
    </location>
</feature>
<evidence type="ECO:0000313" key="8">
    <source>
        <dbReference type="Proteomes" id="UP001597229"/>
    </source>
</evidence>
<dbReference type="SMART" id="SM00346">
    <property type="entry name" value="HTH_ICLR"/>
    <property type="match status" value="1"/>
</dbReference>
<evidence type="ECO:0000256" key="2">
    <source>
        <dbReference type="ARBA" id="ARBA00023125"/>
    </source>
</evidence>
<keyword evidence="1" id="KW-0805">Transcription regulation</keyword>
<dbReference type="Proteomes" id="UP001597229">
    <property type="component" value="Unassembled WGS sequence"/>
</dbReference>
<feature type="region of interest" description="Disordered" evidence="4">
    <location>
        <begin position="1"/>
        <end position="21"/>
    </location>
</feature>
<feature type="region of interest" description="Disordered" evidence="4">
    <location>
        <begin position="259"/>
        <end position="292"/>
    </location>
</feature>
<dbReference type="Gene3D" id="1.10.10.10">
    <property type="entry name" value="Winged helix-like DNA-binding domain superfamily/Winged helix DNA-binding domain"/>
    <property type="match status" value="1"/>
</dbReference>
<dbReference type="SUPFAM" id="SSF55781">
    <property type="entry name" value="GAF domain-like"/>
    <property type="match status" value="1"/>
</dbReference>
<dbReference type="EMBL" id="JBHTLX010000008">
    <property type="protein sequence ID" value="MFD1247446.1"/>
    <property type="molecule type" value="Genomic_DNA"/>
</dbReference>
<organism evidence="7 8">
    <name type="scientific">Nocardioides ginsengisoli</name>
    <dbReference type="NCBI Taxonomy" id="363868"/>
    <lineage>
        <taxon>Bacteria</taxon>
        <taxon>Bacillati</taxon>
        <taxon>Actinomycetota</taxon>
        <taxon>Actinomycetes</taxon>
        <taxon>Propionibacteriales</taxon>
        <taxon>Nocardioidaceae</taxon>
        <taxon>Nocardioides</taxon>
    </lineage>
</organism>
<dbReference type="InterPro" id="IPR036388">
    <property type="entry name" value="WH-like_DNA-bd_sf"/>
</dbReference>
<dbReference type="Pfam" id="PF09339">
    <property type="entry name" value="HTH_IclR"/>
    <property type="match status" value="1"/>
</dbReference>
<feature type="compositionally biased region" description="Low complexity" evidence="4">
    <location>
        <begin position="272"/>
        <end position="292"/>
    </location>
</feature>
<dbReference type="InterPro" id="IPR036390">
    <property type="entry name" value="WH_DNA-bd_sf"/>
</dbReference>
<dbReference type="Pfam" id="PF01614">
    <property type="entry name" value="IclR_C"/>
    <property type="match status" value="1"/>
</dbReference>
<protein>
    <submittedName>
        <fullName evidence="7">IclR family transcriptional regulator</fullName>
    </submittedName>
</protein>
<evidence type="ECO:0000256" key="1">
    <source>
        <dbReference type="ARBA" id="ARBA00023015"/>
    </source>
</evidence>
<dbReference type="PROSITE" id="PS51077">
    <property type="entry name" value="HTH_ICLR"/>
    <property type="match status" value="1"/>
</dbReference>
<keyword evidence="2" id="KW-0238">DNA-binding</keyword>
<dbReference type="InterPro" id="IPR050707">
    <property type="entry name" value="HTH_MetabolicPath_Reg"/>
</dbReference>
<evidence type="ECO:0000256" key="3">
    <source>
        <dbReference type="ARBA" id="ARBA00023163"/>
    </source>
</evidence>
<gene>
    <name evidence="7" type="ORF">ACFQ3F_06565</name>
</gene>
<evidence type="ECO:0000259" key="6">
    <source>
        <dbReference type="PROSITE" id="PS51078"/>
    </source>
</evidence>
<evidence type="ECO:0000313" key="7">
    <source>
        <dbReference type="EMBL" id="MFD1247446.1"/>
    </source>
</evidence>
<name>A0ABW3VWL0_9ACTN</name>
<dbReference type="Gene3D" id="3.30.450.40">
    <property type="match status" value="1"/>
</dbReference>
<dbReference type="PANTHER" id="PTHR30136:SF24">
    <property type="entry name" value="HTH-TYPE TRANSCRIPTIONAL REPRESSOR ALLR"/>
    <property type="match status" value="1"/>
</dbReference>
<evidence type="ECO:0000256" key="4">
    <source>
        <dbReference type="SAM" id="MobiDB-lite"/>
    </source>
</evidence>
<accession>A0ABW3VWL0</accession>
<keyword evidence="8" id="KW-1185">Reference proteome</keyword>
<dbReference type="PANTHER" id="PTHR30136">
    <property type="entry name" value="HELIX-TURN-HELIX TRANSCRIPTIONAL REGULATOR, ICLR FAMILY"/>
    <property type="match status" value="1"/>
</dbReference>